<evidence type="ECO:0000256" key="1">
    <source>
        <dbReference type="SAM" id="MobiDB-lite"/>
    </source>
</evidence>
<feature type="region of interest" description="Disordered" evidence="1">
    <location>
        <begin position="1"/>
        <end position="25"/>
    </location>
</feature>
<sequence length="142" mass="15338">MSAADDSSTSNSRRRIRHNGGRRKQIYVRVTEDEHEKLAARAAASGLTVPSYLALAGMQSLAAGADGPSMTPPQARALVAELYAVKRILRGSSTNLNQLTKGANATGEIPPEAWHHAERIARMEQRLDDVLASIAPELKPRT</sequence>
<organism evidence="2 3">
    <name type="scientific">Saccharopolyspora griseoalba</name>
    <dbReference type="NCBI Taxonomy" id="1431848"/>
    <lineage>
        <taxon>Bacteria</taxon>
        <taxon>Bacillati</taxon>
        <taxon>Actinomycetota</taxon>
        <taxon>Actinomycetes</taxon>
        <taxon>Pseudonocardiales</taxon>
        <taxon>Pseudonocardiaceae</taxon>
        <taxon>Saccharopolyspora</taxon>
    </lineage>
</organism>
<reference evidence="3" key="1">
    <citation type="journal article" date="2019" name="Int. J. Syst. Evol. Microbiol.">
        <title>The Global Catalogue of Microorganisms (GCM) 10K type strain sequencing project: providing services to taxonomists for standard genome sequencing and annotation.</title>
        <authorList>
            <consortium name="The Broad Institute Genomics Platform"/>
            <consortium name="The Broad Institute Genome Sequencing Center for Infectious Disease"/>
            <person name="Wu L."/>
            <person name="Ma J."/>
        </authorList>
    </citation>
    <scope>NUCLEOTIDE SEQUENCE [LARGE SCALE GENOMIC DNA]</scope>
    <source>
        <strain evidence="3">WLHS5</strain>
    </source>
</reference>
<evidence type="ECO:0000313" key="3">
    <source>
        <dbReference type="Proteomes" id="UP001596504"/>
    </source>
</evidence>
<protein>
    <recommendedName>
        <fullName evidence="4">Mobilization protein</fullName>
    </recommendedName>
</protein>
<dbReference type="RefSeq" id="WP_380673255.1">
    <property type="nucleotide sequence ID" value="NZ_JBHTCJ010000022.1"/>
</dbReference>
<gene>
    <name evidence="2" type="ORF">ACFQRI_26400</name>
</gene>
<feature type="compositionally biased region" description="Basic residues" evidence="1">
    <location>
        <begin position="12"/>
        <end position="25"/>
    </location>
</feature>
<dbReference type="Pfam" id="PF21983">
    <property type="entry name" value="NikA-like"/>
    <property type="match status" value="1"/>
</dbReference>
<dbReference type="EMBL" id="JBHTCJ010000022">
    <property type="protein sequence ID" value="MFC7344957.1"/>
    <property type="molecule type" value="Genomic_DNA"/>
</dbReference>
<dbReference type="InterPro" id="IPR053842">
    <property type="entry name" value="NikA-like"/>
</dbReference>
<dbReference type="Proteomes" id="UP001596504">
    <property type="component" value="Unassembled WGS sequence"/>
</dbReference>
<evidence type="ECO:0000313" key="2">
    <source>
        <dbReference type="EMBL" id="MFC7344957.1"/>
    </source>
</evidence>
<accession>A0ABW2LUY1</accession>
<proteinExistence type="predicted"/>
<evidence type="ECO:0008006" key="4">
    <source>
        <dbReference type="Google" id="ProtNLM"/>
    </source>
</evidence>
<keyword evidence="3" id="KW-1185">Reference proteome</keyword>
<comment type="caution">
    <text evidence="2">The sequence shown here is derived from an EMBL/GenBank/DDBJ whole genome shotgun (WGS) entry which is preliminary data.</text>
</comment>
<name>A0ABW2LUY1_9PSEU</name>